<dbReference type="EMBL" id="OX459957">
    <property type="protein sequence ID" value="CAI9163250.1"/>
    <property type="molecule type" value="Genomic_DNA"/>
</dbReference>
<evidence type="ECO:0000313" key="2">
    <source>
        <dbReference type="EMBL" id="CAI9163250.1"/>
    </source>
</evidence>
<reference evidence="2" key="1">
    <citation type="submission" date="2023-04" db="EMBL/GenBank/DDBJ databases">
        <authorList>
            <consortium name="ELIXIR-Norway"/>
        </authorList>
    </citation>
    <scope>NUCLEOTIDE SEQUENCE [LARGE SCALE GENOMIC DNA]</scope>
</reference>
<proteinExistence type="predicted"/>
<evidence type="ECO:0000256" key="1">
    <source>
        <dbReference type="SAM" id="MobiDB-lite"/>
    </source>
</evidence>
<keyword evidence="3" id="KW-1185">Reference proteome</keyword>
<sequence length="160" mass="17079">MQTGQSQGHPPLMRVNAPGGKCLARSRSRPPQPTQADVRARTQELLVSQPTLTARFGQSPYVGPAPAPRSKEGWPFGQVIRGRLSAAPAPRAQTRRCPPAGTPAAALKGLAVKVKGGLWGRSEWAPGGRSQSARVPGHLRLLRHDGLAERMQAPRELPAI</sequence>
<feature type="region of interest" description="Disordered" evidence="1">
    <location>
        <begin position="1"/>
        <end position="75"/>
    </location>
</feature>
<gene>
    <name evidence="2" type="ORF">MRATA1EN1_LOCUS12212</name>
</gene>
<dbReference type="Proteomes" id="UP001176941">
    <property type="component" value="Chromosome 21"/>
</dbReference>
<name>A0ABN8YQ93_RANTA</name>
<protein>
    <submittedName>
        <fullName evidence="2">Uncharacterized protein</fullName>
    </submittedName>
</protein>
<accession>A0ABN8YQ93</accession>
<organism evidence="2 3">
    <name type="scientific">Rangifer tarandus platyrhynchus</name>
    <name type="common">Svalbard reindeer</name>
    <dbReference type="NCBI Taxonomy" id="3082113"/>
    <lineage>
        <taxon>Eukaryota</taxon>
        <taxon>Metazoa</taxon>
        <taxon>Chordata</taxon>
        <taxon>Craniata</taxon>
        <taxon>Vertebrata</taxon>
        <taxon>Euteleostomi</taxon>
        <taxon>Mammalia</taxon>
        <taxon>Eutheria</taxon>
        <taxon>Laurasiatheria</taxon>
        <taxon>Artiodactyla</taxon>
        <taxon>Ruminantia</taxon>
        <taxon>Pecora</taxon>
        <taxon>Cervidae</taxon>
        <taxon>Odocoileinae</taxon>
        <taxon>Rangifer</taxon>
    </lineage>
</organism>
<evidence type="ECO:0000313" key="3">
    <source>
        <dbReference type="Proteomes" id="UP001176941"/>
    </source>
</evidence>